<evidence type="ECO:0000256" key="1">
    <source>
        <dbReference type="SAM" id="Coils"/>
    </source>
</evidence>
<gene>
    <name evidence="4" type="ORF">FHP25_40325</name>
</gene>
<dbReference type="NCBIfam" id="NF033542">
    <property type="entry name" value="transpos_IS110"/>
    <property type="match status" value="1"/>
</dbReference>
<organism evidence="4 5">
    <name type="scientific">Vineibacter terrae</name>
    <dbReference type="NCBI Taxonomy" id="2586908"/>
    <lineage>
        <taxon>Bacteria</taxon>
        <taxon>Pseudomonadati</taxon>
        <taxon>Pseudomonadota</taxon>
        <taxon>Alphaproteobacteria</taxon>
        <taxon>Hyphomicrobiales</taxon>
        <taxon>Vineibacter</taxon>
    </lineage>
</organism>
<dbReference type="PANTHER" id="PTHR33055:SF3">
    <property type="entry name" value="PUTATIVE TRANSPOSASE FOR IS117-RELATED"/>
    <property type="match status" value="1"/>
</dbReference>
<dbReference type="InterPro" id="IPR047650">
    <property type="entry name" value="Transpos_IS110"/>
</dbReference>
<dbReference type="RefSeq" id="WP_147852677.1">
    <property type="nucleotide sequence ID" value="NZ_VDUZ01000110.1"/>
</dbReference>
<feature type="coiled-coil region" evidence="1">
    <location>
        <begin position="131"/>
        <end position="158"/>
    </location>
</feature>
<evidence type="ECO:0000259" key="2">
    <source>
        <dbReference type="Pfam" id="PF01548"/>
    </source>
</evidence>
<evidence type="ECO:0000259" key="3">
    <source>
        <dbReference type="Pfam" id="PF02371"/>
    </source>
</evidence>
<dbReference type="InterPro" id="IPR003346">
    <property type="entry name" value="Transposase_20"/>
</dbReference>
<accession>A0A5C8P7B2</accession>
<dbReference type="Proteomes" id="UP000321638">
    <property type="component" value="Unassembled WGS sequence"/>
</dbReference>
<protein>
    <submittedName>
        <fullName evidence="4">IS110 family transposase</fullName>
    </submittedName>
</protein>
<dbReference type="GO" id="GO:0004803">
    <property type="term" value="F:transposase activity"/>
    <property type="evidence" value="ECO:0007669"/>
    <property type="project" value="InterPro"/>
</dbReference>
<dbReference type="OrthoDB" id="5289737at2"/>
<dbReference type="GO" id="GO:0003677">
    <property type="term" value="F:DNA binding"/>
    <property type="evidence" value="ECO:0007669"/>
    <property type="project" value="InterPro"/>
</dbReference>
<dbReference type="GO" id="GO:0006313">
    <property type="term" value="P:DNA transposition"/>
    <property type="evidence" value="ECO:0007669"/>
    <property type="project" value="InterPro"/>
</dbReference>
<keyword evidence="5" id="KW-1185">Reference proteome</keyword>
<sequence>METLEWFVGIDWASEKHRVCLLDGTGRCIGERDVPHGGAALAELCRWLLAVTGAPASRIAVAIEVPHGPVVEALLEQGFAVYAINPKQLDRFRDRFSVAGAKDDSRDAYVLGDAVRTDRHLLRRLAVEHSLVIELREFSRLSEELQQEQQRLVNRMREQLWRYYPQALELTDDLTSDWFVALWRLAPTPAKAARLRQATVAQLFKTHRVRRLQADEALDILRRTPLAVAAGTTEAARAHIESLVARLVLIKRQIKAAHRRLDELCAQLEAEDGPGQPFEQRDLAILRSLPGVGRIVQATLLAEAPELVRRRDYEALRTLGGIAPVTRRSGKSCIVIRRLACNKRLSNALFHCAKAAAQHDPVSRQRYDALRQRGHSQGRALRSVADRMLYVLCTLLRRQTLFDPDHAQPAPMAAAA</sequence>
<reference evidence="4 5" key="1">
    <citation type="submission" date="2019-06" db="EMBL/GenBank/DDBJ databases">
        <title>New taxonomy in bacterial strain CC-CFT640, isolated from vineyard.</title>
        <authorList>
            <person name="Lin S.-Y."/>
            <person name="Tsai C.-F."/>
            <person name="Young C.-C."/>
        </authorList>
    </citation>
    <scope>NUCLEOTIDE SEQUENCE [LARGE SCALE GENOMIC DNA]</scope>
    <source>
        <strain evidence="4 5">CC-CFT640</strain>
    </source>
</reference>
<proteinExistence type="predicted"/>
<dbReference type="Pfam" id="PF02371">
    <property type="entry name" value="Transposase_20"/>
    <property type="match status" value="1"/>
</dbReference>
<dbReference type="Pfam" id="PF01548">
    <property type="entry name" value="DEDD_Tnp_IS110"/>
    <property type="match status" value="1"/>
</dbReference>
<dbReference type="EMBL" id="VDUZ01000110">
    <property type="protein sequence ID" value="TXL69095.1"/>
    <property type="molecule type" value="Genomic_DNA"/>
</dbReference>
<name>A0A5C8P7B2_9HYPH</name>
<dbReference type="PANTHER" id="PTHR33055">
    <property type="entry name" value="TRANSPOSASE FOR INSERTION SEQUENCE ELEMENT IS1111A"/>
    <property type="match status" value="1"/>
</dbReference>
<feature type="domain" description="Transposase IS110-like N-terminal" evidence="2">
    <location>
        <begin position="8"/>
        <end position="165"/>
    </location>
</feature>
<feature type="domain" description="Transposase IS116/IS110/IS902 C-terminal" evidence="3">
    <location>
        <begin position="284"/>
        <end position="367"/>
    </location>
</feature>
<evidence type="ECO:0000313" key="5">
    <source>
        <dbReference type="Proteomes" id="UP000321638"/>
    </source>
</evidence>
<dbReference type="AlphaFoldDB" id="A0A5C8P7B2"/>
<comment type="caution">
    <text evidence="4">The sequence shown here is derived from an EMBL/GenBank/DDBJ whole genome shotgun (WGS) entry which is preliminary data.</text>
</comment>
<keyword evidence="1" id="KW-0175">Coiled coil</keyword>
<evidence type="ECO:0000313" key="4">
    <source>
        <dbReference type="EMBL" id="TXL69095.1"/>
    </source>
</evidence>
<dbReference type="InterPro" id="IPR002525">
    <property type="entry name" value="Transp_IS110-like_N"/>
</dbReference>